<protein>
    <submittedName>
        <fullName evidence="1">Uncharacterized protein</fullName>
    </submittedName>
</protein>
<sequence length="336" mass="37666">MVANCCTTRAPGRGGGEEEVRQMSAILMSRQCHVRGDLRSLIDLLCSELLAIFHPGESHYSVRGPVLHLPTTVAVGTDAFFLPLVGVISNGPGLLLKRRSQCWFTTAVVCVKVACNLVPSQVRAWYPSKTSGSYPSQLAPVFYLKVPESTLRRTFTPERAGVLFDPLVLRINSNSFPTPEFLLLCRHEERNLLPGFPFSTALFALYYLAHEVRPEIRLSVAPPGPLLHQRKRDEISVIELGVCQHPTSGDPFRSSWLFDFRSSPLPPPVGACVQYSSVNVSREKVLLLLHFSPMYRIRLRTSSSLGLMLVLGNVRYWPLPKVLEITPFYEPNRTYF</sequence>
<proteinExistence type="predicted"/>
<organism evidence="1 2">
    <name type="scientific">Nezara viridula</name>
    <name type="common">Southern green stink bug</name>
    <name type="synonym">Cimex viridulus</name>
    <dbReference type="NCBI Taxonomy" id="85310"/>
    <lineage>
        <taxon>Eukaryota</taxon>
        <taxon>Metazoa</taxon>
        <taxon>Ecdysozoa</taxon>
        <taxon>Arthropoda</taxon>
        <taxon>Hexapoda</taxon>
        <taxon>Insecta</taxon>
        <taxon>Pterygota</taxon>
        <taxon>Neoptera</taxon>
        <taxon>Paraneoptera</taxon>
        <taxon>Hemiptera</taxon>
        <taxon>Heteroptera</taxon>
        <taxon>Panheteroptera</taxon>
        <taxon>Pentatomomorpha</taxon>
        <taxon>Pentatomoidea</taxon>
        <taxon>Pentatomidae</taxon>
        <taxon>Pentatominae</taxon>
        <taxon>Nezara</taxon>
    </lineage>
</organism>
<accession>A0A9P0E333</accession>
<evidence type="ECO:0000313" key="2">
    <source>
        <dbReference type="Proteomes" id="UP001152798"/>
    </source>
</evidence>
<keyword evidence="2" id="KW-1185">Reference proteome</keyword>
<dbReference type="Proteomes" id="UP001152798">
    <property type="component" value="Chromosome 1"/>
</dbReference>
<dbReference type="AlphaFoldDB" id="A0A9P0E333"/>
<dbReference type="EMBL" id="OV725077">
    <property type="protein sequence ID" value="CAH1389990.1"/>
    <property type="molecule type" value="Genomic_DNA"/>
</dbReference>
<evidence type="ECO:0000313" key="1">
    <source>
        <dbReference type="EMBL" id="CAH1389990.1"/>
    </source>
</evidence>
<reference evidence="1" key="1">
    <citation type="submission" date="2022-01" db="EMBL/GenBank/DDBJ databases">
        <authorList>
            <person name="King R."/>
        </authorList>
    </citation>
    <scope>NUCLEOTIDE SEQUENCE</scope>
</reference>
<name>A0A9P0E333_NEZVI</name>
<dbReference type="OrthoDB" id="10525440at2759"/>
<gene>
    <name evidence="1" type="ORF">NEZAVI_LOCUS1262</name>
</gene>